<protein>
    <submittedName>
        <fullName evidence="2">Uncharacterized protein</fullName>
    </submittedName>
</protein>
<evidence type="ECO:0000313" key="2">
    <source>
        <dbReference type="EMBL" id="VDM94017.1"/>
    </source>
</evidence>
<keyword evidence="3" id="KW-1185">Reference proteome</keyword>
<organism evidence="2 3">
    <name type="scientific">Onchocerca ochengi</name>
    <name type="common">Filarial nematode worm</name>
    <dbReference type="NCBI Taxonomy" id="42157"/>
    <lineage>
        <taxon>Eukaryota</taxon>
        <taxon>Metazoa</taxon>
        <taxon>Ecdysozoa</taxon>
        <taxon>Nematoda</taxon>
        <taxon>Chromadorea</taxon>
        <taxon>Rhabditida</taxon>
        <taxon>Spirurina</taxon>
        <taxon>Spiruromorpha</taxon>
        <taxon>Filarioidea</taxon>
        <taxon>Onchocercidae</taxon>
        <taxon>Onchocerca</taxon>
    </lineage>
</organism>
<feature type="region of interest" description="Disordered" evidence="1">
    <location>
        <begin position="63"/>
        <end position="88"/>
    </location>
</feature>
<accession>A0A3P7KB85</accession>
<evidence type="ECO:0000313" key="3">
    <source>
        <dbReference type="Proteomes" id="UP000271087"/>
    </source>
</evidence>
<dbReference type="EMBL" id="UYRW01005755">
    <property type="protein sequence ID" value="VDM94017.1"/>
    <property type="molecule type" value="Genomic_DNA"/>
</dbReference>
<sequence length="88" mass="10080">TTLGKSRFYKLEFEPQYTSLKALQDVKSYLAFDKLERPGSSVQTNLQLNLALKYTAEDERASANERKMAQIHAEKATEQRAELEEAQL</sequence>
<proteinExistence type="predicted"/>
<gene>
    <name evidence="2" type="ORF">NOO_LOCUS10290</name>
</gene>
<feature type="non-terminal residue" evidence="2">
    <location>
        <position position="1"/>
    </location>
</feature>
<dbReference type="Proteomes" id="UP000271087">
    <property type="component" value="Unassembled WGS sequence"/>
</dbReference>
<name>A0A3P7KB85_ONCOC</name>
<reference evidence="2 3" key="1">
    <citation type="submission" date="2018-08" db="EMBL/GenBank/DDBJ databases">
        <authorList>
            <person name="Laetsch R D."/>
            <person name="Stevens L."/>
            <person name="Kumar S."/>
            <person name="Blaxter L. M."/>
        </authorList>
    </citation>
    <scope>NUCLEOTIDE SEQUENCE [LARGE SCALE GENOMIC DNA]</scope>
</reference>
<evidence type="ECO:0000256" key="1">
    <source>
        <dbReference type="SAM" id="MobiDB-lite"/>
    </source>
</evidence>
<dbReference type="AlphaFoldDB" id="A0A3P7KB85"/>